<comment type="caution">
    <text evidence="3">The sequence shown here is derived from an EMBL/GenBank/DDBJ whole genome shotgun (WGS) entry which is preliminary data.</text>
</comment>
<dbReference type="PROSITE" id="PS51318">
    <property type="entry name" value="TAT"/>
    <property type="match status" value="1"/>
</dbReference>
<dbReference type="InterPro" id="IPR036291">
    <property type="entry name" value="NAD(P)-bd_dom_sf"/>
</dbReference>
<proteinExistence type="predicted"/>
<gene>
    <name evidence="3" type="ORF">H0921_17365</name>
</gene>
<keyword evidence="4" id="KW-1185">Reference proteome</keyword>
<dbReference type="InterPro" id="IPR006311">
    <property type="entry name" value="TAT_signal"/>
</dbReference>
<dbReference type="InterPro" id="IPR050463">
    <property type="entry name" value="Gfo/Idh/MocA_oxidrdct_glycsds"/>
</dbReference>
<accession>A0A7V9ADM8</accession>
<dbReference type="RefSeq" id="WP_194539796.1">
    <property type="nucleotide sequence ID" value="NZ_JACEFB010000023.1"/>
</dbReference>
<protein>
    <submittedName>
        <fullName evidence="3">Gfo/Idh/MocA family oxidoreductase</fullName>
    </submittedName>
</protein>
<dbReference type="EMBL" id="JACEFB010000023">
    <property type="protein sequence ID" value="MBA2227932.1"/>
    <property type="molecule type" value="Genomic_DNA"/>
</dbReference>
<dbReference type="Pfam" id="PF19051">
    <property type="entry name" value="GFO_IDH_MocA_C2"/>
    <property type="match status" value="1"/>
</dbReference>
<dbReference type="Pfam" id="PF01408">
    <property type="entry name" value="GFO_IDH_MocA"/>
    <property type="match status" value="1"/>
</dbReference>
<evidence type="ECO:0000313" key="4">
    <source>
        <dbReference type="Proteomes" id="UP000542342"/>
    </source>
</evidence>
<evidence type="ECO:0000313" key="3">
    <source>
        <dbReference type="EMBL" id="MBA2227932.1"/>
    </source>
</evidence>
<dbReference type="PANTHER" id="PTHR43818:SF5">
    <property type="entry name" value="OXIDOREDUCTASE FAMILY PROTEIN"/>
    <property type="match status" value="1"/>
</dbReference>
<dbReference type="InterPro" id="IPR043906">
    <property type="entry name" value="Gfo/Idh/MocA_OxRdtase_bact_C"/>
</dbReference>
<name>A0A7V9ADM8_9BACT</name>
<feature type="domain" description="Gfo/Idh/MocA-like oxidoreductase N-terminal" evidence="1">
    <location>
        <begin position="38"/>
        <end position="159"/>
    </location>
</feature>
<dbReference type="Gene3D" id="3.30.360.10">
    <property type="entry name" value="Dihydrodipicolinate Reductase, domain 2"/>
    <property type="match status" value="1"/>
</dbReference>
<evidence type="ECO:0000259" key="2">
    <source>
        <dbReference type="Pfam" id="PF19051"/>
    </source>
</evidence>
<feature type="domain" description="Gfo/Idh/MocA-like oxidoreductase bacterial type C-terminal" evidence="2">
    <location>
        <begin position="201"/>
        <end position="421"/>
    </location>
</feature>
<dbReference type="Gene3D" id="3.40.50.720">
    <property type="entry name" value="NAD(P)-binding Rossmann-like Domain"/>
    <property type="match status" value="1"/>
</dbReference>
<reference evidence="3 4" key="1">
    <citation type="submission" date="2020-07" db="EMBL/GenBank/DDBJ databases">
        <title>Thermogemmata thermophila gen. nov., sp. nov., a novel moderate thermophilic planctomycete from a Kamchatka hot spring.</title>
        <authorList>
            <person name="Elcheninov A.G."/>
            <person name="Podosokorskaya O.A."/>
            <person name="Kovaleva O.L."/>
            <person name="Novikov A."/>
            <person name="Bonch-Osmolovskaya E.A."/>
            <person name="Toshchakov S.V."/>
            <person name="Kublanov I.V."/>
        </authorList>
    </citation>
    <scope>NUCLEOTIDE SEQUENCE [LARGE SCALE GENOMIC DNA]</scope>
    <source>
        <strain evidence="3 4">2918</strain>
    </source>
</reference>
<dbReference type="AlphaFoldDB" id="A0A7V9ADM8"/>
<dbReference type="PANTHER" id="PTHR43818">
    <property type="entry name" value="BCDNA.GH03377"/>
    <property type="match status" value="1"/>
</dbReference>
<dbReference type="SUPFAM" id="SSF51735">
    <property type="entry name" value="NAD(P)-binding Rossmann-fold domains"/>
    <property type="match status" value="1"/>
</dbReference>
<organism evidence="3 4">
    <name type="scientific">Thermogemmata fonticola</name>
    <dbReference type="NCBI Taxonomy" id="2755323"/>
    <lineage>
        <taxon>Bacteria</taxon>
        <taxon>Pseudomonadati</taxon>
        <taxon>Planctomycetota</taxon>
        <taxon>Planctomycetia</taxon>
        <taxon>Gemmatales</taxon>
        <taxon>Gemmataceae</taxon>
        <taxon>Thermogemmata</taxon>
    </lineage>
</organism>
<sequence length="425" mass="47615">MGQLTRREFVGGVAASVGFSALSARAAGEVLGANERVRVAVMGLSRGLSLARTFEQQPDAEVAYVCDVDRQRLERGVAEVQKVRGRSTTGVLDFRKCLDDKTLDALVVATCNHWHAAATILACKAGKHVYVEKPCSHTPAEGEWMIAAARKYQRQVQMGNQRRSWPIIREAIAALHQGAIGRVYQAQSWYVNRRGSIGRGQAAPVPDHLDYDLWQGPAPRRPYRSNVIHYNWHWFWHWGNGELGNNGVHMIDLCRWGLQADYPIQVTSSGGRFHFQDDQETPDTHTVAFLYPDNKQIVWHGTSCNPLPGLRPPDVLFTGDKGTLEIRGASFTIYELDGKVRHQSKGSGSDAVHVRNFLEAIRQGQTLTSEIEEAHKSTLPCHLGNIAHRVGRSLRCQADNGHILHDKEAQQLWSREYEPKWEPVV</sequence>
<evidence type="ECO:0000259" key="1">
    <source>
        <dbReference type="Pfam" id="PF01408"/>
    </source>
</evidence>
<dbReference type="GO" id="GO:0000166">
    <property type="term" value="F:nucleotide binding"/>
    <property type="evidence" value="ECO:0007669"/>
    <property type="project" value="InterPro"/>
</dbReference>
<dbReference type="SUPFAM" id="SSF55347">
    <property type="entry name" value="Glyceraldehyde-3-phosphate dehydrogenase-like, C-terminal domain"/>
    <property type="match status" value="1"/>
</dbReference>
<dbReference type="InterPro" id="IPR000683">
    <property type="entry name" value="Gfo/Idh/MocA-like_OxRdtase_N"/>
</dbReference>
<dbReference type="Proteomes" id="UP000542342">
    <property type="component" value="Unassembled WGS sequence"/>
</dbReference>